<protein>
    <submittedName>
        <fullName evidence="2">Acetoacetate decarboxylase family protein</fullName>
    </submittedName>
</protein>
<dbReference type="RefSeq" id="WP_185193149.1">
    <property type="nucleotide sequence ID" value="NZ_JACKXD010000003.1"/>
</dbReference>
<dbReference type="Gene3D" id="2.40.400.10">
    <property type="entry name" value="Acetoacetate decarboxylase-like"/>
    <property type="match status" value="1"/>
</dbReference>
<proteinExistence type="predicted"/>
<dbReference type="AlphaFoldDB" id="A0A7J9SK95"/>
<evidence type="ECO:0000256" key="1">
    <source>
        <dbReference type="SAM" id="MobiDB-lite"/>
    </source>
</evidence>
<dbReference type="InterPro" id="IPR023375">
    <property type="entry name" value="ADC_dom_sf"/>
</dbReference>
<dbReference type="Proteomes" id="UP000546257">
    <property type="component" value="Unassembled WGS sequence"/>
</dbReference>
<dbReference type="SUPFAM" id="SSF160104">
    <property type="entry name" value="Acetoacetate decarboxylase-like"/>
    <property type="match status" value="1"/>
</dbReference>
<feature type="region of interest" description="Disordered" evidence="1">
    <location>
        <begin position="1"/>
        <end position="24"/>
    </location>
</feature>
<dbReference type="EMBL" id="JACKXD010000003">
    <property type="protein sequence ID" value="MBB6646803.1"/>
    <property type="molecule type" value="Genomic_DNA"/>
</dbReference>
<sequence length="254" mass="27631">MAAKNVTAPGGTNGRAETLSTGQEVDLPLSTHATMTGVVLSADREAVGELLPEGLTPIRATPDRAAVTFLCVDYDRIGHGSGIEPYNEFGVLLPAVHDDSRTLPYVSVFTRGVTGYVWYLPVTSEPAKALGVDIWGYPKEVADITHRDDGSTRRTSVTVDGEHLVDVTVDRPPAFSQTDSGVSYTTMDGRLLREELELDGEIGVWPYSSSISYTLGDHPRAERLKQLDLSDRALLRFAADTEFVIHEGRQVDTL</sequence>
<dbReference type="GO" id="GO:0016829">
    <property type="term" value="F:lyase activity"/>
    <property type="evidence" value="ECO:0007669"/>
    <property type="project" value="InterPro"/>
</dbReference>
<keyword evidence="3" id="KW-1185">Reference proteome</keyword>
<gene>
    <name evidence="2" type="ORF">H5V44_10990</name>
</gene>
<evidence type="ECO:0000313" key="3">
    <source>
        <dbReference type="Proteomes" id="UP000546257"/>
    </source>
</evidence>
<accession>A0A7J9SK95</accession>
<dbReference type="Pfam" id="PF06314">
    <property type="entry name" value="ADC"/>
    <property type="match status" value="1"/>
</dbReference>
<reference evidence="2 3" key="1">
    <citation type="submission" date="2020-08" db="EMBL/GenBank/DDBJ databases">
        <authorList>
            <person name="Seo M.-J."/>
        </authorList>
    </citation>
    <scope>NUCLEOTIDE SEQUENCE [LARGE SCALE GENOMIC DNA]</scope>
    <source>
        <strain evidence="2 3">MBLA0160</strain>
    </source>
</reference>
<evidence type="ECO:0000313" key="2">
    <source>
        <dbReference type="EMBL" id="MBB6646803.1"/>
    </source>
</evidence>
<name>A0A7J9SK95_9EURY</name>
<comment type="caution">
    <text evidence="2">The sequence shown here is derived from an EMBL/GenBank/DDBJ whole genome shotgun (WGS) entry which is preliminary data.</text>
</comment>
<dbReference type="InterPro" id="IPR010451">
    <property type="entry name" value="Acetoacetate_decarboxylase"/>
</dbReference>
<organism evidence="2 3">
    <name type="scientific">Halobellus ruber</name>
    <dbReference type="NCBI Taxonomy" id="2761102"/>
    <lineage>
        <taxon>Archaea</taxon>
        <taxon>Methanobacteriati</taxon>
        <taxon>Methanobacteriota</taxon>
        <taxon>Stenosarchaea group</taxon>
        <taxon>Halobacteria</taxon>
        <taxon>Halobacteriales</taxon>
        <taxon>Haloferacaceae</taxon>
        <taxon>Halobellus</taxon>
    </lineage>
</organism>